<keyword evidence="3" id="KW-1185">Reference proteome</keyword>
<dbReference type="EMBL" id="CAJVPY010015510">
    <property type="protein sequence ID" value="CAG8752161.1"/>
    <property type="molecule type" value="Genomic_DNA"/>
</dbReference>
<dbReference type="Proteomes" id="UP000789405">
    <property type="component" value="Unassembled WGS sequence"/>
</dbReference>
<feature type="region of interest" description="Disordered" evidence="1">
    <location>
        <begin position="1"/>
        <end position="30"/>
    </location>
</feature>
<feature type="compositionally biased region" description="Basic and acidic residues" evidence="1">
    <location>
        <begin position="56"/>
        <end position="67"/>
    </location>
</feature>
<accession>A0A9N9IYV6</accession>
<reference evidence="2" key="1">
    <citation type="submission" date="2021-06" db="EMBL/GenBank/DDBJ databases">
        <authorList>
            <person name="Kallberg Y."/>
            <person name="Tangrot J."/>
            <person name="Rosling A."/>
        </authorList>
    </citation>
    <scope>NUCLEOTIDE SEQUENCE</scope>
    <source>
        <strain evidence="2">MA453B</strain>
    </source>
</reference>
<dbReference type="OrthoDB" id="10443992at2759"/>
<evidence type="ECO:0000313" key="2">
    <source>
        <dbReference type="EMBL" id="CAG8752161.1"/>
    </source>
</evidence>
<feature type="region of interest" description="Disordered" evidence="1">
    <location>
        <begin position="56"/>
        <end position="93"/>
    </location>
</feature>
<feature type="non-terminal residue" evidence="2">
    <location>
        <position position="172"/>
    </location>
</feature>
<dbReference type="AlphaFoldDB" id="A0A9N9IYV6"/>
<proteinExistence type="predicted"/>
<sequence>VKPDKKSNNKRNNTPMEEANAEASGSKINPQIVILTNEKIIEDNVNTNTEVMEEIESRNNELQEDSKMTTSPNGAVTSTQKNIKSEPTQEKSWKKISDNRMISALYDNEEEMEKSNVKLWNVPLGMKNKELKEDLENKYGEIERLTMRVNNMWQSAVTIFKEKEDAKKVMEK</sequence>
<protein>
    <submittedName>
        <fullName evidence="2">11848_t:CDS:1</fullName>
    </submittedName>
</protein>
<feature type="compositionally biased region" description="Basic and acidic residues" evidence="1">
    <location>
        <begin position="83"/>
        <end position="93"/>
    </location>
</feature>
<comment type="caution">
    <text evidence="2">The sequence shown here is derived from an EMBL/GenBank/DDBJ whole genome shotgun (WGS) entry which is preliminary data.</text>
</comment>
<organism evidence="2 3">
    <name type="scientific">Dentiscutata erythropus</name>
    <dbReference type="NCBI Taxonomy" id="1348616"/>
    <lineage>
        <taxon>Eukaryota</taxon>
        <taxon>Fungi</taxon>
        <taxon>Fungi incertae sedis</taxon>
        <taxon>Mucoromycota</taxon>
        <taxon>Glomeromycotina</taxon>
        <taxon>Glomeromycetes</taxon>
        <taxon>Diversisporales</taxon>
        <taxon>Gigasporaceae</taxon>
        <taxon>Dentiscutata</taxon>
    </lineage>
</organism>
<feature type="compositionally biased region" description="Polar residues" evidence="1">
    <location>
        <begin position="68"/>
        <end position="82"/>
    </location>
</feature>
<gene>
    <name evidence="2" type="ORF">DERYTH_LOCUS17003</name>
</gene>
<name>A0A9N9IYV6_9GLOM</name>
<evidence type="ECO:0000313" key="3">
    <source>
        <dbReference type="Proteomes" id="UP000789405"/>
    </source>
</evidence>
<evidence type="ECO:0000256" key="1">
    <source>
        <dbReference type="SAM" id="MobiDB-lite"/>
    </source>
</evidence>